<comment type="caution">
    <text evidence="3">The sequence shown here is derived from an EMBL/GenBank/DDBJ whole genome shotgun (WGS) entry which is preliminary data.</text>
</comment>
<feature type="signal peptide" evidence="2">
    <location>
        <begin position="1"/>
        <end position="21"/>
    </location>
</feature>
<evidence type="ECO:0000256" key="2">
    <source>
        <dbReference type="SAM" id="SignalP"/>
    </source>
</evidence>
<feature type="transmembrane region" description="Helical" evidence="1">
    <location>
        <begin position="37"/>
        <end position="58"/>
    </location>
</feature>
<evidence type="ECO:0000313" key="4">
    <source>
        <dbReference type="Proteomes" id="UP001598130"/>
    </source>
</evidence>
<accession>A0ABW6CSP5</accession>
<name>A0ABW6CSP5_9CAUL</name>
<proteinExistence type="predicted"/>
<keyword evidence="1" id="KW-0812">Transmembrane</keyword>
<dbReference type="Proteomes" id="UP001598130">
    <property type="component" value="Unassembled WGS sequence"/>
</dbReference>
<reference evidence="3 4" key="1">
    <citation type="submission" date="2022-09" db="EMBL/GenBank/DDBJ databases">
        <title>New species of Phenylobacterium.</title>
        <authorList>
            <person name="Mieszkin S."/>
        </authorList>
    </citation>
    <scope>NUCLEOTIDE SEQUENCE [LARGE SCALE GENOMIC DNA]</scope>
    <source>
        <strain evidence="3 4">HK31-G</strain>
    </source>
</reference>
<organism evidence="3 4">
    <name type="scientific">Phenylobacterium ferrooxidans</name>
    <dbReference type="NCBI Taxonomy" id="2982689"/>
    <lineage>
        <taxon>Bacteria</taxon>
        <taxon>Pseudomonadati</taxon>
        <taxon>Pseudomonadota</taxon>
        <taxon>Alphaproteobacteria</taxon>
        <taxon>Caulobacterales</taxon>
        <taxon>Caulobacteraceae</taxon>
        <taxon>Phenylobacterium</taxon>
    </lineage>
</organism>
<gene>
    <name evidence="3" type="ORF">OCL97_13320</name>
</gene>
<dbReference type="InterPro" id="IPR012156">
    <property type="entry name" value="Cold_shock_CspA"/>
</dbReference>
<dbReference type="InterPro" id="IPR010718">
    <property type="entry name" value="DUF1294"/>
</dbReference>
<evidence type="ECO:0000313" key="3">
    <source>
        <dbReference type="EMBL" id="MFD3264937.1"/>
    </source>
</evidence>
<feature type="transmembrane region" description="Helical" evidence="1">
    <location>
        <begin position="70"/>
        <end position="90"/>
    </location>
</feature>
<dbReference type="RefSeq" id="WP_377370467.1">
    <property type="nucleotide sequence ID" value="NZ_JAOTJD010000024.1"/>
</dbReference>
<keyword evidence="2" id="KW-0732">Signal</keyword>
<keyword evidence="1" id="KW-1133">Transmembrane helix</keyword>
<keyword evidence="4" id="KW-1185">Reference proteome</keyword>
<feature type="chain" id="PRO_5047109613" evidence="2">
    <location>
        <begin position="22"/>
        <end position="97"/>
    </location>
</feature>
<evidence type="ECO:0000256" key="1">
    <source>
        <dbReference type="SAM" id="Phobius"/>
    </source>
</evidence>
<sequence>MVNLILLYLAVINLMTFAAFAADKRAAAGGLRRTPEATLLGLAAIGGGLGAVSAQRLLRHKTRKQPFARQLNLILVGQVFGLAMLAVLAARHALVIP</sequence>
<dbReference type="EMBL" id="JAOTJD010000024">
    <property type="protein sequence ID" value="MFD3264937.1"/>
    <property type="molecule type" value="Genomic_DNA"/>
</dbReference>
<keyword evidence="1" id="KW-0472">Membrane</keyword>
<protein>
    <submittedName>
        <fullName evidence="3">DUF1294 domain-containing protein</fullName>
    </submittedName>
</protein>
<dbReference type="Pfam" id="PF06961">
    <property type="entry name" value="DUF1294"/>
    <property type="match status" value="1"/>
</dbReference>
<dbReference type="PIRSF" id="PIRSF002599">
    <property type="entry name" value="Cold_shock_A"/>
    <property type="match status" value="1"/>
</dbReference>